<comment type="subcellular location">
    <subcellularLocation>
        <location evidence="1">Cell membrane</location>
        <topology evidence="1">Multi-pass membrane protein</topology>
    </subcellularLocation>
</comment>
<feature type="transmembrane region" description="Helical" evidence="6">
    <location>
        <begin position="40"/>
        <end position="57"/>
    </location>
</feature>
<dbReference type="Pfam" id="PF03706">
    <property type="entry name" value="LPG_synthase_TM"/>
    <property type="match status" value="1"/>
</dbReference>
<organism evidence="7 8">
    <name type="scientific">Siphonobacter curvatus</name>
    <dbReference type="NCBI Taxonomy" id="2094562"/>
    <lineage>
        <taxon>Bacteria</taxon>
        <taxon>Pseudomonadati</taxon>
        <taxon>Bacteroidota</taxon>
        <taxon>Cytophagia</taxon>
        <taxon>Cytophagales</taxon>
        <taxon>Cytophagaceae</taxon>
        <taxon>Siphonobacter</taxon>
    </lineage>
</organism>
<dbReference type="NCBIfam" id="TIGR00374">
    <property type="entry name" value="flippase-like domain"/>
    <property type="match status" value="1"/>
</dbReference>
<dbReference type="PANTHER" id="PTHR39087">
    <property type="entry name" value="UPF0104 MEMBRANE PROTEIN MJ1595"/>
    <property type="match status" value="1"/>
</dbReference>
<evidence type="ECO:0000256" key="1">
    <source>
        <dbReference type="ARBA" id="ARBA00004651"/>
    </source>
</evidence>
<feature type="transmembrane region" description="Helical" evidence="6">
    <location>
        <begin position="220"/>
        <end position="242"/>
    </location>
</feature>
<dbReference type="RefSeq" id="WP_104709946.1">
    <property type="nucleotide sequence ID" value="NZ_PTRA01000001.1"/>
</dbReference>
<evidence type="ECO:0000256" key="4">
    <source>
        <dbReference type="ARBA" id="ARBA00022989"/>
    </source>
</evidence>
<evidence type="ECO:0000256" key="6">
    <source>
        <dbReference type="SAM" id="Phobius"/>
    </source>
</evidence>
<keyword evidence="3 6" id="KW-0812">Transmembrane</keyword>
<accession>A0A2S7IM93</accession>
<evidence type="ECO:0000256" key="2">
    <source>
        <dbReference type="ARBA" id="ARBA00022475"/>
    </source>
</evidence>
<evidence type="ECO:0000313" key="8">
    <source>
        <dbReference type="Proteomes" id="UP000239590"/>
    </source>
</evidence>
<keyword evidence="2" id="KW-1003">Cell membrane</keyword>
<keyword evidence="5 6" id="KW-0472">Membrane</keyword>
<dbReference type="AlphaFoldDB" id="A0A2S7IM93"/>
<feature type="transmembrane region" description="Helical" evidence="6">
    <location>
        <begin position="124"/>
        <end position="142"/>
    </location>
</feature>
<evidence type="ECO:0000256" key="5">
    <source>
        <dbReference type="ARBA" id="ARBA00023136"/>
    </source>
</evidence>
<sequence>MKNVLQYLVFLGLAAGLTWYAIHSGTINPEQLWADVSQADFRWVGVMMLLTFVAHGSRAARWRILLEPLGYHPSFLRTNTAVWLGYFANNLVPRLGEVTRCSALYKSDEIPIEKSLGTVVTERIFDVLSLFILLGINLLLDFDRLLAFIQRSTSATPDSESGVPVLIWIVLGLLIVGGLTVFFLWERLLELAIVKKLAKAGQGLLAGLLSIRKLRQPGLFLFYTVMIWGMYYVMGYVLFFAIPKFADLSPLVALTIMTTGALAMILPTPGGVGSYNAFVAFALHSIYQLPEADSGTLATFIQSSQMLSTLAIGLVFLVISVISRPSRKAVVSQP</sequence>
<dbReference type="PANTHER" id="PTHR39087:SF2">
    <property type="entry name" value="UPF0104 MEMBRANE PROTEIN MJ1595"/>
    <property type="match status" value="1"/>
</dbReference>
<evidence type="ECO:0000313" key="7">
    <source>
        <dbReference type="EMBL" id="PQA58766.1"/>
    </source>
</evidence>
<evidence type="ECO:0000256" key="3">
    <source>
        <dbReference type="ARBA" id="ARBA00022692"/>
    </source>
</evidence>
<reference evidence="8" key="1">
    <citation type="submission" date="2018-02" db="EMBL/GenBank/DDBJ databases">
        <title>Genome sequencing of Solimonas sp. HR-BB.</title>
        <authorList>
            <person name="Lee Y."/>
            <person name="Jeon C.O."/>
        </authorList>
    </citation>
    <scope>NUCLEOTIDE SEQUENCE [LARGE SCALE GENOMIC DNA]</scope>
    <source>
        <strain evidence="8">HR-U</strain>
    </source>
</reference>
<dbReference type="InterPro" id="IPR022791">
    <property type="entry name" value="L-PG_synthase/AglD"/>
</dbReference>
<dbReference type="OrthoDB" id="9812094at2"/>
<feature type="transmembrane region" description="Helical" evidence="6">
    <location>
        <begin position="302"/>
        <end position="322"/>
    </location>
</feature>
<gene>
    <name evidence="7" type="ORF">C5O19_03635</name>
</gene>
<proteinExistence type="predicted"/>
<feature type="transmembrane region" description="Helical" evidence="6">
    <location>
        <begin position="162"/>
        <end position="185"/>
    </location>
</feature>
<name>A0A2S7IM93_9BACT</name>
<keyword evidence="4 6" id="KW-1133">Transmembrane helix</keyword>
<dbReference type="EMBL" id="PTRA01000001">
    <property type="protein sequence ID" value="PQA58766.1"/>
    <property type="molecule type" value="Genomic_DNA"/>
</dbReference>
<dbReference type="Proteomes" id="UP000239590">
    <property type="component" value="Unassembled WGS sequence"/>
</dbReference>
<protein>
    <submittedName>
        <fullName evidence="7">TIGR00374 family protein</fullName>
    </submittedName>
</protein>
<keyword evidence="8" id="KW-1185">Reference proteome</keyword>
<comment type="caution">
    <text evidence="7">The sequence shown here is derived from an EMBL/GenBank/DDBJ whole genome shotgun (WGS) entry which is preliminary data.</text>
</comment>
<dbReference type="GO" id="GO:0005886">
    <property type="term" value="C:plasma membrane"/>
    <property type="evidence" value="ECO:0007669"/>
    <property type="project" value="UniProtKB-SubCell"/>
</dbReference>